<reference evidence="2 3" key="1">
    <citation type="submission" date="2019-08" db="EMBL/GenBank/DDBJ databases">
        <title>Genome of Vicingus serpentipes NCIMB 15042.</title>
        <authorList>
            <person name="Bowman J.P."/>
        </authorList>
    </citation>
    <scope>NUCLEOTIDE SEQUENCE [LARGE SCALE GENOMIC DNA]</scope>
    <source>
        <strain evidence="2 3">NCIMB 15042</strain>
    </source>
</reference>
<protein>
    <submittedName>
        <fullName evidence="2">Uncharacterized protein</fullName>
    </submittedName>
</protein>
<feature type="transmembrane region" description="Helical" evidence="1">
    <location>
        <begin position="92"/>
        <end position="112"/>
    </location>
</feature>
<evidence type="ECO:0000313" key="3">
    <source>
        <dbReference type="Proteomes" id="UP000321721"/>
    </source>
</evidence>
<keyword evidence="3" id="KW-1185">Reference proteome</keyword>
<accession>A0A5C6RTZ3</accession>
<dbReference type="EMBL" id="VOOS01000004">
    <property type="protein sequence ID" value="TXB64822.1"/>
    <property type="molecule type" value="Genomic_DNA"/>
</dbReference>
<organism evidence="2 3">
    <name type="scientific">Vicingus serpentipes</name>
    <dbReference type="NCBI Taxonomy" id="1926625"/>
    <lineage>
        <taxon>Bacteria</taxon>
        <taxon>Pseudomonadati</taxon>
        <taxon>Bacteroidota</taxon>
        <taxon>Flavobacteriia</taxon>
        <taxon>Flavobacteriales</taxon>
        <taxon>Vicingaceae</taxon>
        <taxon>Vicingus</taxon>
    </lineage>
</organism>
<keyword evidence="1" id="KW-1133">Transmembrane helix</keyword>
<feature type="transmembrane region" description="Helical" evidence="1">
    <location>
        <begin position="7"/>
        <end position="29"/>
    </location>
</feature>
<comment type="caution">
    <text evidence="2">The sequence shown here is derived from an EMBL/GenBank/DDBJ whole genome shotgun (WGS) entry which is preliminary data.</text>
</comment>
<evidence type="ECO:0000313" key="2">
    <source>
        <dbReference type="EMBL" id="TXB64822.1"/>
    </source>
</evidence>
<name>A0A5C6RTZ3_9FLAO</name>
<sequence length="113" mass="13336">MKKYDRPLLIIGSILTLFPIYYDLGWWWLCYKYQELSLQDLGQKFDEEVFFNLVETNRTFGLSLLTLGLIGSLLLLISLINSLEDKTIKLKSFKIIAFAINMFFTFWVLFGYL</sequence>
<proteinExistence type="predicted"/>
<dbReference type="RefSeq" id="WP_147101146.1">
    <property type="nucleotide sequence ID" value="NZ_VOOS01000004.1"/>
</dbReference>
<feature type="transmembrane region" description="Helical" evidence="1">
    <location>
        <begin position="60"/>
        <end position="80"/>
    </location>
</feature>
<dbReference type="Proteomes" id="UP000321721">
    <property type="component" value="Unassembled WGS sequence"/>
</dbReference>
<keyword evidence="1" id="KW-0812">Transmembrane</keyword>
<keyword evidence="1" id="KW-0472">Membrane</keyword>
<dbReference type="AlphaFoldDB" id="A0A5C6RTZ3"/>
<evidence type="ECO:0000256" key="1">
    <source>
        <dbReference type="SAM" id="Phobius"/>
    </source>
</evidence>
<gene>
    <name evidence="2" type="ORF">FRY74_10245</name>
</gene>